<name>A0A8T0H822_CERPU</name>
<keyword evidence="3" id="KW-1185">Reference proteome</keyword>
<gene>
    <name evidence="2" type="ORF">KC19_7G142700</name>
</gene>
<organism evidence="2 3">
    <name type="scientific">Ceratodon purpureus</name>
    <name type="common">Fire moss</name>
    <name type="synonym">Dicranum purpureum</name>
    <dbReference type="NCBI Taxonomy" id="3225"/>
    <lineage>
        <taxon>Eukaryota</taxon>
        <taxon>Viridiplantae</taxon>
        <taxon>Streptophyta</taxon>
        <taxon>Embryophyta</taxon>
        <taxon>Bryophyta</taxon>
        <taxon>Bryophytina</taxon>
        <taxon>Bryopsida</taxon>
        <taxon>Dicranidae</taxon>
        <taxon>Pseudoditrichales</taxon>
        <taxon>Ditrichaceae</taxon>
        <taxon>Ceratodon</taxon>
    </lineage>
</organism>
<reference evidence="2" key="1">
    <citation type="submission" date="2020-06" db="EMBL/GenBank/DDBJ databases">
        <title>WGS assembly of Ceratodon purpureus strain R40.</title>
        <authorList>
            <person name="Carey S.B."/>
            <person name="Jenkins J."/>
            <person name="Shu S."/>
            <person name="Lovell J.T."/>
            <person name="Sreedasyam A."/>
            <person name="Maumus F."/>
            <person name="Tiley G.P."/>
            <person name="Fernandez-Pozo N."/>
            <person name="Barry K."/>
            <person name="Chen C."/>
            <person name="Wang M."/>
            <person name="Lipzen A."/>
            <person name="Daum C."/>
            <person name="Saski C.A."/>
            <person name="Payton A.C."/>
            <person name="Mcbreen J.C."/>
            <person name="Conrad R.E."/>
            <person name="Kollar L.M."/>
            <person name="Olsson S."/>
            <person name="Huttunen S."/>
            <person name="Landis J.B."/>
            <person name="Wickett N.J."/>
            <person name="Johnson M.G."/>
            <person name="Rensing S.A."/>
            <person name="Grimwood J."/>
            <person name="Schmutz J."/>
            <person name="Mcdaniel S.F."/>
        </authorList>
    </citation>
    <scope>NUCLEOTIDE SEQUENCE</scope>
    <source>
        <strain evidence="2">R40</strain>
    </source>
</reference>
<dbReference type="Proteomes" id="UP000822688">
    <property type="component" value="Chromosome 7"/>
</dbReference>
<evidence type="ECO:0000313" key="2">
    <source>
        <dbReference type="EMBL" id="KAG0567553.1"/>
    </source>
</evidence>
<dbReference type="AlphaFoldDB" id="A0A8T0H822"/>
<comment type="caution">
    <text evidence="2">The sequence shown here is derived from an EMBL/GenBank/DDBJ whole genome shotgun (WGS) entry which is preliminary data.</text>
</comment>
<dbReference type="EMBL" id="CM026428">
    <property type="protein sequence ID" value="KAG0567553.1"/>
    <property type="molecule type" value="Genomic_DNA"/>
</dbReference>
<protein>
    <submittedName>
        <fullName evidence="2">Uncharacterized protein</fullName>
    </submittedName>
</protein>
<feature type="region of interest" description="Disordered" evidence="1">
    <location>
        <begin position="1"/>
        <end position="30"/>
    </location>
</feature>
<feature type="non-terminal residue" evidence="2">
    <location>
        <position position="1"/>
    </location>
</feature>
<sequence>RPRTPAFRHDQHASWRHSAPSSDSHVGDISTLKTRGWRRGQQCRDEEHDPTLDIGACYSWDDLVHLTRPIFAFHMSQSDRRRQMGVSNIGHLQFIASEASFTTLQGLVQVCSFLLCGCAIIG</sequence>
<evidence type="ECO:0000313" key="3">
    <source>
        <dbReference type="Proteomes" id="UP000822688"/>
    </source>
</evidence>
<evidence type="ECO:0000256" key="1">
    <source>
        <dbReference type="SAM" id="MobiDB-lite"/>
    </source>
</evidence>
<accession>A0A8T0H822</accession>
<proteinExistence type="predicted"/>